<accession>A0A382A4I3</accession>
<dbReference type="PANTHER" id="PTHR36930:SF1">
    <property type="entry name" value="MOSC DOMAIN-CONTAINING PROTEIN"/>
    <property type="match status" value="1"/>
</dbReference>
<reference evidence="2" key="1">
    <citation type="submission" date="2018-05" db="EMBL/GenBank/DDBJ databases">
        <authorList>
            <person name="Lanie J.A."/>
            <person name="Ng W.-L."/>
            <person name="Kazmierczak K.M."/>
            <person name="Andrzejewski T.M."/>
            <person name="Davidsen T.M."/>
            <person name="Wayne K.J."/>
            <person name="Tettelin H."/>
            <person name="Glass J.I."/>
            <person name="Rusch D."/>
            <person name="Podicherti R."/>
            <person name="Tsui H.-C.T."/>
            <person name="Winkler M.E."/>
        </authorList>
    </citation>
    <scope>NUCLEOTIDE SEQUENCE</scope>
</reference>
<dbReference type="GO" id="GO:0030170">
    <property type="term" value="F:pyridoxal phosphate binding"/>
    <property type="evidence" value="ECO:0007669"/>
    <property type="project" value="InterPro"/>
</dbReference>
<dbReference type="Gene3D" id="2.40.33.20">
    <property type="entry name" value="PK beta-barrel domain-like"/>
    <property type="match status" value="1"/>
</dbReference>
<dbReference type="SUPFAM" id="SSF50800">
    <property type="entry name" value="PK beta-barrel domain-like"/>
    <property type="match status" value="1"/>
</dbReference>
<evidence type="ECO:0000313" key="2">
    <source>
        <dbReference type="EMBL" id="SVA96416.1"/>
    </source>
</evidence>
<dbReference type="EMBL" id="UINC01023876">
    <property type="protein sequence ID" value="SVA96416.1"/>
    <property type="molecule type" value="Genomic_DNA"/>
</dbReference>
<dbReference type="InterPro" id="IPR011037">
    <property type="entry name" value="Pyrv_Knase-like_insert_dom_sf"/>
</dbReference>
<dbReference type="PANTHER" id="PTHR36930">
    <property type="entry name" value="METAL-SULFUR CLUSTER BIOSYNTHESIS PROTEINS YUAD-RELATED"/>
    <property type="match status" value="1"/>
</dbReference>
<organism evidence="2">
    <name type="scientific">marine metagenome</name>
    <dbReference type="NCBI Taxonomy" id="408172"/>
    <lineage>
        <taxon>unclassified sequences</taxon>
        <taxon>metagenomes</taxon>
        <taxon>ecological metagenomes</taxon>
    </lineage>
</organism>
<protein>
    <recommendedName>
        <fullName evidence="1">MOSC domain-containing protein</fullName>
    </recommendedName>
</protein>
<dbReference type="PROSITE" id="PS51340">
    <property type="entry name" value="MOSC"/>
    <property type="match status" value="1"/>
</dbReference>
<dbReference type="GO" id="GO:0003824">
    <property type="term" value="F:catalytic activity"/>
    <property type="evidence" value="ECO:0007669"/>
    <property type="project" value="InterPro"/>
</dbReference>
<name>A0A382A4I3_9ZZZZ</name>
<dbReference type="Pfam" id="PF03473">
    <property type="entry name" value="MOSC"/>
    <property type="match status" value="1"/>
</dbReference>
<proteinExistence type="predicted"/>
<dbReference type="AlphaFoldDB" id="A0A382A4I3"/>
<dbReference type="InterPro" id="IPR005302">
    <property type="entry name" value="MoCF_Sase_C"/>
</dbReference>
<dbReference type="GO" id="GO:0030151">
    <property type="term" value="F:molybdenum ion binding"/>
    <property type="evidence" value="ECO:0007669"/>
    <property type="project" value="InterPro"/>
</dbReference>
<gene>
    <name evidence="2" type="ORF">METZ01_LOCUS149270</name>
</gene>
<feature type="domain" description="MOSC" evidence="1">
    <location>
        <begin position="13"/>
        <end position="146"/>
    </location>
</feature>
<evidence type="ECO:0000259" key="1">
    <source>
        <dbReference type="PROSITE" id="PS51340"/>
    </source>
</evidence>
<sequence length="146" mass="15418">MNDDGTVLKLWIKPATGAAMTAVDTVSMVADQGIVGNADQGGKRQVTILAAERWADTEAELGHPVEPAIRRANLFINGIELADSTGRVLRVGGTRIEICGQTHPCHIMEAAVDGLRGALEPDWRGGAYGVVLDDAQISVGDAVSWE</sequence>
<dbReference type="InterPro" id="IPR052716">
    <property type="entry name" value="MOSC_domain"/>
</dbReference>